<reference evidence="3" key="1">
    <citation type="submission" date="2019-07" db="EMBL/GenBank/DDBJ databases">
        <title>Chitinimonas sp. nov., isolated from Ny-Alesund, arctica soil.</title>
        <authorList>
            <person name="Xu Q."/>
            <person name="Peng F."/>
        </authorList>
    </citation>
    <scope>NUCLEOTIDE SEQUENCE [LARGE SCALE GENOMIC DNA]</scope>
    <source>
        <strain evidence="3">R3-44</strain>
    </source>
</reference>
<dbReference type="AlphaFoldDB" id="A0A516SKM1"/>
<dbReference type="RefSeq" id="WP_144280088.1">
    <property type="nucleotide sequence ID" value="NZ_CP041730.1"/>
</dbReference>
<feature type="signal peptide" evidence="1">
    <location>
        <begin position="1"/>
        <end position="24"/>
    </location>
</feature>
<evidence type="ECO:0000256" key="1">
    <source>
        <dbReference type="SAM" id="SignalP"/>
    </source>
</evidence>
<evidence type="ECO:0000313" key="2">
    <source>
        <dbReference type="EMBL" id="QDQ28705.1"/>
    </source>
</evidence>
<dbReference type="EMBL" id="CP041730">
    <property type="protein sequence ID" value="QDQ28705.1"/>
    <property type="molecule type" value="Genomic_DNA"/>
</dbReference>
<organism evidence="2 3">
    <name type="scientific">Chitinimonas arctica</name>
    <dbReference type="NCBI Taxonomy" id="2594795"/>
    <lineage>
        <taxon>Bacteria</taxon>
        <taxon>Pseudomonadati</taxon>
        <taxon>Pseudomonadota</taxon>
        <taxon>Betaproteobacteria</taxon>
        <taxon>Neisseriales</taxon>
        <taxon>Chitinibacteraceae</taxon>
        <taxon>Chitinimonas</taxon>
    </lineage>
</organism>
<gene>
    <name evidence="2" type="ORF">FNU76_21410</name>
</gene>
<evidence type="ECO:0000313" key="3">
    <source>
        <dbReference type="Proteomes" id="UP000317550"/>
    </source>
</evidence>
<accession>A0A516SKM1</accession>
<name>A0A516SKM1_9NEIS</name>
<proteinExistence type="predicted"/>
<dbReference type="KEGG" id="cari:FNU76_21410"/>
<keyword evidence="1" id="KW-0732">Signal</keyword>
<dbReference type="Proteomes" id="UP000317550">
    <property type="component" value="Chromosome"/>
</dbReference>
<dbReference type="OrthoDB" id="7058017at2"/>
<protein>
    <submittedName>
        <fullName evidence="2">Uncharacterized protein</fullName>
    </submittedName>
</protein>
<sequence length="276" mass="30348">MNTIFGPRLLTLVCAAALPLAAWADEARTFAIADWNADCPANKRSEWPGMCQAWLDGMQQNGWTTSTYQGAQVRAGAFMDPAKAAGGRDNTPEGADTADATLFCGHGGFSPTRGFFAYFQNQENGNCRVYPDQMLFGPAAGGKARFMHFSACNSIRWEHRDLWKGAAEGGVHVITGFHGLMYIGWMFNEGYRKVASQGYAQKGVAKAWVDNTYDPGSWYTGNNKVCPVSLAFGDAEYSAAYTLDEGYWHRWPNMKPNYMTSYYVSKCEPNGAPALP</sequence>
<keyword evidence="3" id="KW-1185">Reference proteome</keyword>
<feature type="chain" id="PRO_5022110667" evidence="1">
    <location>
        <begin position="25"/>
        <end position="276"/>
    </location>
</feature>